<feature type="compositionally biased region" description="Polar residues" evidence="1">
    <location>
        <begin position="67"/>
        <end position="93"/>
    </location>
</feature>
<name>A0AAW0QPV3_9PEZI</name>
<keyword evidence="3" id="KW-1185">Reference proteome</keyword>
<feature type="compositionally biased region" description="Basic and acidic residues" evidence="1">
    <location>
        <begin position="95"/>
        <end position="104"/>
    </location>
</feature>
<dbReference type="AlphaFoldDB" id="A0AAW0QPV3"/>
<dbReference type="Proteomes" id="UP001392437">
    <property type="component" value="Unassembled WGS sequence"/>
</dbReference>
<evidence type="ECO:0000313" key="3">
    <source>
        <dbReference type="Proteomes" id="UP001392437"/>
    </source>
</evidence>
<evidence type="ECO:0000313" key="2">
    <source>
        <dbReference type="EMBL" id="KAK8105614.1"/>
    </source>
</evidence>
<feature type="region of interest" description="Disordered" evidence="1">
    <location>
        <begin position="67"/>
        <end position="145"/>
    </location>
</feature>
<evidence type="ECO:0000256" key="1">
    <source>
        <dbReference type="SAM" id="MobiDB-lite"/>
    </source>
</evidence>
<proteinExistence type="predicted"/>
<evidence type="ECO:0008006" key="4">
    <source>
        <dbReference type="Google" id="ProtNLM"/>
    </source>
</evidence>
<feature type="compositionally biased region" description="Basic residues" evidence="1">
    <location>
        <begin position="133"/>
        <end position="142"/>
    </location>
</feature>
<dbReference type="EMBL" id="JAQQWP010000008">
    <property type="protein sequence ID" value="KAK8105614.1"/>
    <property type="molecule type" value="Genomic_DNA"/>
</dbReference>
<protein>
    <recommendedName>
        <fullName evidence="4">Transmembrane protein</fullName>
    </recommendedName>
</protein>
<reference evidence="2 3" key="1">
    <citation type="submission" date="2023-01" db="EMBL/GenBank/DDBJ databases">
        <title>Analysis of 21 Apiospora genomes using comparative genomics revels a genus with tremendous synthesis potential of carbohydrate active enzymes and secondary metabolites.</title>
        <authorList>
            <person name="Sorensen T."/>
        </authorList>
    </citation>
    <scope>NUCLEOTIDE SEQUENCE [LARGE SCALE GENOMIC DNA]</scope>
    <source>
        <strain evidence="2 3">CBS 117206</strain>
    </source>
</reference>
<accession>A0AAW0QPV3</accession>
<organism evidence="2 3">
    <name type="scientific">Apiospora kogelbergensis</name>
    <dbReference type="NCBI Taxonomy" id="1337665"/>
    <lineage>
        <taxon>Eukaryota</taxon>
        <taxon>Fungi</taxon>
        <taxon>Dikarya</taxon>
        <taxon>Ascomycota</taxon>
        <taxon>Pezizomycotina</taxon>
        <taxon>Sordariomycetes</taxon>
        <taxon>Xylariomycetidae</taxon>
        <taxon>Amphisphaeriales</taxon>
        <taxon>Apiosporaceae</taxon>
        <taxon>Apiospora</taxon>
    </lineage>
</organism>
<comment type="caution">
    <text evidence="2">The sequence shown here is derived from an EMBL/GenBank/DDBJ whole genome shotgun (WGS) entry which is preliminary data.</text>
</comment>
<sequence length="206" mass="23254">MDHSSTALLSRTANRIVTTRWIGPVPRKKTENQKIQDAERTSEPLISYVAWCTIVTLGIITITASSPKRRNSPVTTPNVVSPNHHVSGSNAVNEQDGKGEKEDGGGDSETYIYNTLALPRRPLPPSPEEQHLYRPRKQRYRTRLGQLKTRERDVLLRRLESRQRATAAAAGTVSMRQVGHRICREDYGDVIQICWEVEDTNQIRSA</sequence>
<gene>
    <name evidence="2" type="ORF">PG999_008973</name>
</gene>